<evidence type="ECO:0000313" key="3">
    <source>
        <dbReference type="Proteomes" id="UP001589710"/>
    </source>
</evidence>
<feature type="region of interest" description="Disordered" evidence="1">
    <location>
        <begin position="41"/>
        <end position="69"/>
    </location>
</feature>
<protein>
    <submittedName>
        <fullName evidence="2">Uncharacterized protein</fullName>
    </submittedName>
</protein>
<proteinExistence type="predicted"/>
<evidence type="ECO:0000256" key="1">
    <source>
        <dbReference type="SAM" id="MobiDB-lite"/>
    </source>
</evidence>
<accession>A0ABV5RBU3</accession>
<sequence>MVLDITAADEDVRMPFVLHVNQVALTAAETLDPLEVRGRVRPDHAADERAGVSVSGRSPSPDRRFAEAEREGWLGEIEGLRVSLTGAESKISQIETAPGDGADVVELAAERFALGAVAVVSDVHRECPGAHGGSVVEAEVRP</sequence>
<dbReference type="RefSeq" id="WP_386144151.1">
    <property type="nucleotide sequence ID" value="NZ_BAAAXD010000003.1"/>
</dbReference>
<organism evidence="2 3">
    <name type="scientific">Streptomyces yanii</name>
    <dbReference type="NCBI Taxonomy" id="78510"/>
    <lineage>
        <taxon>Bacteria</taxon>
        <taxon>Bacillati</taxon>
        <taxon>Actinomycetota</taxon>
        <taxon>Actinomycetes</taxon>
        <taxon>Kitasatosporales</taxon>
        <taxon>Streptomycetaceae</taxon>
        <taxon>Streptomyces</taxon>
    </lineage>
</organism>
<gene>
    <name evidence="2" type="ORF">ACFFTL_19290</name>
</gene>
<evidence type="ECO:0000313" key="2">
    <source>
        <dbReference type="EMBL" id="MFB9574374.1"/>
    </source>
</evidence>
<reference evidence="2 3" key="1">
    <citation type="submission" date="2024-09" db="EMBL/GenBank/DDBJ databases">
        <authorList>
            <person name="Sun Q."/>
            <person name="Mori K."/>
        </authorList>
    </citation>
    <scope>NUCLEOTIDE SEQUENCE [LARGE SCALE GENOMIC DNA]</scope>
    <source>
        <strain evidence="2 3">JCM 3331</strain>
    </source>
</reference>
<name>A0ABV5RBU3_9ACTN</name>
<feature type="compositionally biased region" description="Basic and acidic residues" evidence="1">
    <location>
        <begin position="41"/>
        <end position="50"/>
    </location>
</feature>
<feature type="compositionally biased region" description="Basic and acidic residues" evidence="1">
    <location>
        <begin position="60"/>
        <end position="69"/>
    </location>
</feature>
<keyword evidence="3" id="KW-1185">Reference proteome</keyword>
<dbReference type="EMBL" id="JBHMCG010000094">
    <property type="protein sequence ID" value="MFB9574374.1"/>
    <property type="molecule type" value="Genomic_DNA"/>
</dbReference>
<comment type="caution">
    <text evidence="2">The sequence shown here is derived from an EMBL/GenBank/DDBJ whole genome shotgun (WGS) entry which is preliminary data.</text>
</comment>
<dbReference type="Proteomes" id="UP001589710">
    <property type="component" value="Unassembled WGS sequence"/>
</dbReference>